<dbReference type="CDD" id="cd05285">
    <property type="entry name" value="sorbitol_DH"/>
    <property type="match status" value="1"/>
</dbReference>
<dbReference type="GO" id="GO:0003939">
    <property type="term" value="F:L-iditol 2-dehydrogenase (NAD+) activity"/>
    <property type="evidence" value="ECO:0007669"/>
    <property type="project" value="UniProtKB-EC"/>
</dbReference>
<feature type="domain" description="Alcohol dehydrogenase-like C-terminal" evidence="7">
    <location>
        <begin position="181"/>
        <end position="302"/>
    </location>
</feature>
<gene>
    <name evidence="9" type="primary">gutB</name>
    <name evidence="9" type="ORF">RL72_03397</name>
</gene>
<dbReference type="SUPFAM" id="SSF50129">
    <property type="entry name" value="GroES-like"/>
    <property type="match status" value="1"/>
</dbReference>
<protein>
    <submittedName>
        <fullName evidence="9">Sorbitol dehydrogenase</fullName>
        <ecNumber evidence="9">1.1.1.14</ecNumber>
    </submittedName>
</protein>
<dbReference type="PATRIC" id="fig|582680.7.peg.3451"/>
<reference evidence="9 10" key="1">
    <citation type="submission" date="2015-02" db="EMBL/GenBank/DDBJ databases">
        <title>Draft genome sequences of ten Microbacterium spp. with emphasis on heavy metal contaminated environments.</title>
        <authorList>
            <person name="Corretto E."/>
        </authorList>
    </citation>
    <scope>NUCLEOTIDE SEQUENCE [LARGE SCALE GENOMIC DNA]</scope>
    <source>
        <strain evidence="9 10">DSM 23848</strain>
    </source>
</reference>
<comment type="similarity">
    <text evidence="2 6">Belongs to the zinc-containing alcohol dehydrogenase family.</text>
</comment>
<name>A0A0F0KET2_9MICO</name>
<sequence length="350" mass="37312">MSVPKSMMASVLTGPKTIELTQVPVPQPKRGEVLVRVTAVGVCGSDTHFYEEGHVGDIVVQGPVLLGHETAGEIVSVGEGVDPGRVGERVAVEPQSPCRTCEFCKSGRYHLCRDVRFYGAWPVDGSFGEFALVDDDFAHRVPDSLSDEAIALLEPVSVAVHAARRAGVFGGSRVYITGAGPIGVLNAQVARAFGAVEVVISDPVEHRREFALKHGATRALDPGHADLAPFAEQFDIYIDASGNAHAIRSAFPLIKRGGIAVLVGMGSDEIMIPVALLQHREITLTGTFRYVNTWPTAIDLVASGRVDVSEIVTGRYGLDDVEVALMKAKTDPLAIKTMIIPGLTQRASLT</sequence>
<evidence type="ECO:0000313" key="10">
    <source>
        <dbReference type="Proteomes" id="UP000033448"/>
    </source>
</evidence>
<evidence type="ECO:0000256" key="5">
    <source>
        <dbReference type="ARBA" id="ARBA00023002"/>
    </source>
</evidence>
<dbReference type="PANTHER" id="PTHR43161">
    <property type="entry name" value="SORBITOL DEHYDROGENASE"/>
    <property type="match status" value="1"/>
</dbReference>
<evidence type="ECO:0000313" key="9">
    <source>
        <dbReference type="EMBL" id="KJL18924.1"/>
    </source>
</evidence>
<keyword evidence="4 6" id="KW-0862">Zinc</keyword>
<proteinExistence type="inferred from homology"/>
<dbReference type="InterPro" id="IPR002328">
    <property type="entry name" value="ADH_Zn_CS"/>
</dbReference>
<evidence type="ECO:0000256" key="3">
    <source>
        <dbReference type="ARBA" id="ARBA00022723"/>
    </source>
</evidence>
<keyword evidence="3 6" id="KW-0479">Metal-binding</keyword>
<dbReference type="EC" id="1.1.1.14" evidence="9"/>
<accession>A0A0F0KET2</accession>
<dbReference type="Proteomes" id="UP000033448">
    <property type="component" value="Unassembled WGS sequence"/>
</dbReference>
<dbReference type="InterPro" id="IPR013149">
    <property type="entry name" value="ADH-like_C"/>
</dbReference>
<dbReference type="AlphaFoldDB" id="A0A0F0KET2"/>
<keyword evidence="5 9" id="KW-0560">Oxidoreductase</keyword>
<dbReference type="GO" id="GO:0008270">
    <property type="term" value="F:zinc ion binding"/>
    <property type="evidence" value="ECO:0007669"/>
    <property type="project" value="InterPro"/>
</dbReference>
<evidence type="ECO:0000256" key="6">
    <source>
        <dbReference type="RuleBase" id="RU361277"/>
    </source>
</evidence>
<dbReference type="Pfam" id="PF00107">
    <property type="entry name" value="ADH_zinc_N"/>
    <property type="match status" value="1"/>
</dbReference>
<dbReference type="Pfam" id="PF08240">
    <property type="entry name" value="ADH_N"/>
    <property type="match status" value="1"/>
</dbReference>
<evidence type="ECO:0000259" key="8">
    <source>
        <dbReference type="Pfam" id="PF08240"/>
    </source>
</evidence>
<dbReference type="OrthoDB" id="9797931at2"/>
<dbReference type="EMBL" id="JYIT01000085">
    <property type="protein sequence ID" value="KJL18924.1"/>
    <property type="molecule type" value="Genomic_DNA"/>
</dbReference>
<dbReference type="Gene3D" id="3.90.180.10">
    <property type="entry name" value="Medium-chain alcohol dehydrogenases, catalytic domain"/>
    <property type="match status" value="1"/>
</dbReference>
<dbReference type="InterPro" id="IPR045306">
    <property type="entry name" value="SDH-like"/>
</dbReference>
<evidence type="ECO:0000256" key="4">
    <source>
        <dbReference type="ARBA" id="ARBA00022833"/>
    </source>
</evidence>
<dbReference type="PANTHER" id="PTHR43161:SF9">
    <property type="entry name" value="SORBITOL DEHYDROGENASE"/>
    <property type="match status" value="1"/>
</dbReference>
<dbReference type="InterPro" id="IPR011032">
    <property type="entry name" value="GroES-like_sf"/>
</dbReference>
<dbReference type="Gene3D" id="3.40.50.720">
    <property type="entry name" value="NAD(P)-binding Rossmann-like Domain"/>
    <property type="match status" value="1"/>
</dbReference>
<keyword evidence="10" id="KW-1185">Reference proteome</keyword>
<evidence type="ECO:0000256" key="1">
    <source>
        <dbReference type="ARBA" id="ARBA00001947"/>
    </source>
</evidence>
<evidence type="ECO:0000256" key="2">
    <source>
        <dbReference type="ARBA" id="ARBA00008072"/>
    </source>
</evidence>
<comment type="caution">
    <text evidence="9">The sequence shown here is derived from an EMBL/GenBank/DDBJ whole genome shotgun (WGS) entry which is preliminary data.</text>
</comment>
<evidence type="ECO:0000259" key="7">
    <source>
        <dbReference type="Pfam" id="PF00107"/>
    </source>
</evidence>
<dbReference type="InterPro" id="IPR036291">
    <property type="entry name" value="NAD(P)-bd_dom_sf"/>
</dbReference>
<dbReference type="PROSITE" id="PS00059">
    <property type="entry name" value="ADH_ZINC"/>
    <property type="match status" value="1"/>
</dbReference>
<organism evidence="9 10">
    <name type="scientific">Microbacterium azadirachtae</name>
    <dbReference type="NCBI Taxonomy" id="582680"/>
    <lineage>
        <taxon>Bacteria</taxon>
        <taxon>Bacillati</taxon>
        <taxon>Actinomycetota</taxon>
        <taxon>Actinomycetes</taxon>
        <taxon>Micrococcales</taxon>
        <taxon>Microbacteriaceae</taxon>
        <taxon>Microbacterium</taxon>
    </lineage>
</organism>
<comment type="cofactor">
    <cofactor evidence="1 6">
        <name>Zn(2+)</name>
        <dbReference type="ChEBI" id="CHEBI:29105"/>
    </cofactor>
</comment>
<dbReference type="SUPFAM" id="SSF51735">
    <property type="entry name" value="NAD(P)-binding Rossmann-fold domains"/>
    <property type="match status" value="1"/>
</dbReference>
<dbReference type="InterPro" id="IPR013154">
    <property type="entry name" value="ADH-like_N"/>
</dbReference>
<feature type="domain" description="Alcohol dehydrogenase-like N-terminal" evidence="8">
    <location>
        <begin position="30"/>
        <end position="143"/>
    </location>
</feature>